<organism evidence="1 2">
    <name type="scientific">Roseomonas alba</name>
    <dbReference type="NCBI Taxonomy" id="2846776"/>
    <lineage>
        <taxon>Bacteria</taxon>
        <taxon>Pseudomonadati</taxon>
        <taxon>Pseudomonadota</taxon>
        <taxon>Alphaproteobacteria</taxon>
        <taxon>Acetobacterales</taxon>
        <taxon>Roseomonadaceae</taxon>
        <taxon>Roseomonas</taxon>
    </lineage>
</organism>
<dbReference type="EMBL" id="JAHYBZ010000007">
    <property type="protein sequence ID" value="MBW6400022.1"/>
    <property type="molecule type" value="Genomic_DNA"/>
</dbReference>
<evidence type="ECO:0000313" key="2">
    <source>
        <dbReference type="Proteomes" id="UP001196565"/>
    </source>
</evidence>
<dbReference type="Proteomes" id="UP001196565">
    <property type="component" value="Unassembled WGS sequence"/>
</dbReference>
<sequence length="79" mass="8035">MTPIREAVAQAITLAATQTIGIQPAVFADAALAVIRERLLAPTPEMITAAVHAREETGLTSAAIKAAVVVALGDGGKDE</sequence>
<accession>A0ABS7AE59</accession>
<gene>
    <name evidence="1" type="ORF">KPL78_19330</name>
</gene>
<comment type="caution">
    <text evidence="1">The sequence shown here is derived from an EMBL/GenBank/DDBJ whole genome shotgun (WGS) entry which is preliminary data.</text>
</comment>
<proteinExistence type="predicted"/>
<evidence type="ECO:0000313" key="1">
    <source>
        <dbReference type="EMBL" id="MBW6400022.1"/>
    </source>
</evidence>
<reference evidence="1 2" key="1">
    <citation type="submission" date="2021-07" db="EMBL/GenBank/DDBJ databases">
        <authorList>
            <person name="So Y."/>
        </authorList>
    </citation>
    <scope>NUCLEOTIDE SEQUENCE [LARGE SCALE GENOMIC DNA]</scope>
    <source>
        <strain evidence="1 2">HJA6</strain>
    </source>
</reference>
<protein>
    <submittedName>
        <fullName evidence="1">Uncharacterized protein</fullName>
    </submittedName>
</protein>
<dbReference type="RefSeq" id="WP_219764637.1">
    <property type="nucleotide sequence ID" value="NZ_JAHYBZ010000007.1"/>
</dbReference>
<name>A0ABS7AE59_9PROT</name>
<keyword evidence="2" id="KW-1185">Reference proteome</keyword>